<evidence type="ECO:0000313" key="3">
    <source>
        <dbReference type="Proteomes" id="UP000189935"/>
    </source>
</evidence>
<dbReference type="Proteomes" id="UP000189935">
    <property type="component" value="Chromosome I"/>
</dbReference>
<keyword evidence="1 2" id="KW-0378">Hydrolase</keyword>
<dbReference type="Gene3D" id="3.40.50.1820">
    <property type="entry name" value="alpha/beta hydrolase"/>
    <property type="match status" value="1"/>
</dbReference>
<dbReference type="OrthoDB" id="217645at2"/>
<dbReference type="Gene3D" id="1.20.1440.110">
    <property type="entry name" value="acylaminoacyl peptidase"/>
    <property type="match status" value="1"/>
</dbReference>
<proteinExistence type="predicted"/>
<dbReference type="InterPro" id="IPR010520">
    <property type="entry name" value="FrsA-like"/>
</dbReference>
<dbReference type="InterPro" id="IPR050261">
    <property type="entry name" value="FrsA_esterase"/>
</dbReference>
<organism evidence="2 3">
    <name type="scientific">Bradyrhizobium lablabi</name>
    <dbReference type="NCBI Taxonomy" id="722472"/>
    <lineage>
        <taxon>Bacteria</taxon>
        <taxon>Pseudomonadati</taxon>
        <taxon>Pseudomonadota</taxon>
        <taxon>Alphaproteobacteria</taxon>
        <taxon>Hyphomicrobiales</taxon>
        <taxon>Nitrobacteraceae</taxon>
        <taxon>Bradyrhizobium</taxon>
    </lineage>
</organism>
<dbReference type="PANTHER" id="PTHR22946:SF12">
    <property type="entry name" value="CONIDIAL PIGMENT BIOSYNTHESIS PROTEIN AYG1 (AFU_ORTHOLOGUE AFUA_2G17550)"/>
    <property type="match status" value="1"/>
</dbReference>
<reference evidence="2 3" key="1">
    <citation type="submission" date="2016-11" db="EMBL/GenBank/DDBJ databases">
        <authorList>
            <person name="Jaros S."/>
            <person name="Januszkiewicz K."/>
            <person name="Wedrychowicz H."/>
        </authorList>
    </citation>
    <scope>NUCLEOTIDE SEQUENCE [LARGE SCALE GENOMIC DNA]</scope>
    <source>
        <strain evidence="2 3">GAS499</strain>
    </source>
</reference>
<sequence length="369" mass="40916">MGFKVELQEWVFWPEREDLSIEFMRLLAAAQEGGTTLAECWATAGRIDFADDNSWYREWQKIADTNRERGDAALGNGNRLTATSNWLRAVNYYQAAAFPYDRTDRHHEIATERMRECAGKYLRHRKPGGEVVLIPWPGGYPLEGYFLPASAGADPAPAVICIGEPGQRKEEYLSKVARYAGDRGMSVLAVDLLGAGAGARFEEIVGRSDLEATVGLIMDYLVERDDVDTHRVAIVADGWGSSFVARGIAFDDRFAAAVCDGGIWDLHERAFLRDRLAPVDAQIAARPIVSRVARNIKCPVLISAGERGWLKAERVRELYDGLKADGRDVTLKIFTSEETASAQGHADNTTLANEFIFDWIAERLGIETG</sequence>
<evidence type="ECO:0000313" key="2">
    <source>
        <dbReference type="EMBL" id="SHL75902.1"/>
    </source>
</evidence>
<protein>
    <submittedName>
        <fullName evidence="2">Dienelactone hydrolase</fullName>
    </submittedName>
</protein>
<dbReference type="Pfam" id="PF06500">
    <property type="entry name" value="FrsA-like"/>
    <property type="match status" value="1"/>
</dbReference>
<accession>A0A1M7D8R2</accession>
<dbReference type="AlphaFoldDB" id="A0A1M7D8R2"/>
<name>A0A1M7D8R2_9BRAD</name>
<dbReference type="InterPro" id="IPR029058">
    <property type="entry name" value="AB_hydrolase_fold"/>
</dbReference>
<gene>
    <name evidence="2" type="ORF">SAMN05444159_6747</name>
</gene>
<dbReference type="PANTHER" id="PTHR22946">
    <property type="entry name" value="DIENELACTONE HYDROLASE DOMAIN-CONTAINING PROTEIN-RELATED"/>
    <property type="match status" value="1"/>
</dbReference>
<dbReference type="SUPFAM" id="SSF53474">
    <property type="entry name" value="alpha/beta-Hydrolases"/>
    <property type="match status" value="1"/>
</dbReference>
<dbReference type="GO" id="GO:0016787">
    <property type="term" value="F:hydrolase activity"/>
    <property type="evidence" value="ECO:0007669"/>
    <property type="project" value="UniProtKB-KW"/>
</dbReference>
<dbReference type="EMBL" id="LT670844">
    <property type="protein sequence ID" value="SHL75902.1"/>
    <property type="molecule type" value="Genomic_DNA"/>
</dbReference>
<evidence type="ECO:0000256" key="1">
    <source>
        <dbReference type="ARBA" id="ARBA00022801"/>
    </source>
</evidence>